<keyword evidence="8" id="KW-1185">Reference proteome</keyword>
<keyword evidence="4" id="KW-0862">Zinc</keyword>
<keyword evidence="5" id="KW-0539">Nucleus</keyword>
<evidence type="ECO:0000256" key="5">
    <source>
        <dbReference type="ARBA" id="ARBA00023242"/>
    </source>
</evidence>
<evidence type="ECO:0000313" key="7">
    <source>
        <dbReference type="EMBL" id="RNA02445.1"/>
    </source>
</evidence>
<dbReference type="Proteomes" id="UP000276133">
    <property type="component" value="Unassembled WGS sequence"/>
</dbReference>
<dbReference type="InterPro" id="IPR012337">
    <property type="entry name" value="RNaseH-like_sf"/>
</dbReference>
<dbReference type="PANTHER" id="PTHR46481">
    <property type="entry name" value="ZINC FINGER BED DOMAIN-CONTAINING PROTEIN 4"/>
    <property type="match status" value="1"/>
</dbReference>
<dbReference type="OrthoDB" id="1607513at2759"/>
<dbReference type="InterPro" id="IPR052035">
    <property type="entry name" value="ZnF_BED_domain_contain"/>
</dbReference>
<feature type="domain" description="HAT C-terminal dimerisation" evidence="6">
    <location>
        <begin position="258"/>
        <end position="320"/>
    </location>
</feature>
<dbReference type="PANTHER" id="PTHR46481:SF10">
    <property type="entry name" value="ZINC FINGER BED DOMAIN-CONTAINING PROTEIN 39"/>
    <property type="match status" value="1"/>
</dbReference>
<dbReference type="EMBL" id="REGN01008883">
    <property type="protein sequence ID" value="RNA02445.1"/>
    <property type="molecule type" value="Genomic_DNA"/>
</dbReference>
<accession>A0A3M7PUK8</accession>
<dbReference type="SUPFAM" id="SSF53098">
    <property type="entry name" value="Ribonuclease H-like"/>
    <property type="match status" value="1"/>
</dbReference>
<dbReference type="GO" id="GO:0005634">
    <property type="term" value="C:nucleus"/>
    <property type="evidence" value="ECO:0007669"/>
    <property type="project" value="UniProtKB-SubCell"/>
</dbReference>
<comment type="subcellular location">
    <subcellularLocation>
        <location evidence="1">Nucleus</location>
    </subcellularLocation>
</comment>
<comment type="caution">
    <text evidence="7">The sequence shown here is derived from an EMBL/GenBank/DDBJ whole genome shotgun (WGS) entry which is preliminary data.</text>
</comment>
<gene>
    <name evidence="7" type="ORF">BpHYR1_034407</name>
</gene>
<evidence type="ECO:0000256" key="3">
    <source>
        <dbReference type="ARBA" id="ARBA00022771"/>
    </source>
</evidence>
<proteinExistence type="predicted"/>
<feature type="non-terminal residue" evidence="7">
    <location>
        <position position="320"/>
    </location>
</feature>
<evidence type="ECO:0000256" key="2">
    <source>
        <dbReference type="ARBA" id="ARBA00022723"/>
    </source>
</evidence>
<sequence length="320" mass="37591">MKETILSIFNDYNIVNKIKAITTDNVNSMIRMSELLNINRIPCIAHILHLIVTNTLKFISRNSRLTIDTNSDSESHLQLKSAEIDVLKASLEILKPFFDITCQLSNEKDITLCLVIPIFVSLSKLTTPYSEDNEIKAGLKEMFNNYIHFYQKKYEIFENDYFFIASFLHPKFKKFSAAESDQKKKFVKKVEDFIRIKVRDFRDINNDTNKRSSENQNSIIDSNRFQLSDSSDEENNVEINWRAAKKEMNNYIFEAKFDNAVEFWNLNKYKYPILHEFFVNYAIAPATSSPSERLFSKANYQVWDRRNKISPEKVEAIMFL</sequence>
<protein>
    <submittedName>
        <fullName evidence="7">Zinc finger BED domain-containing 4-like</fullName>
    </submittedName>
</protein>
<dbReference type="AlphaFoldDB" id="A0A3M7PUK8"/>
<keyword evidence="2" id="KW-0479">Metal-binding</keyword>
<keyword evidence="3" id="KW-0863">Zinc-finger</keyword>
<evidence type="ECO:0000313" key="8">
    <source>
        <dbReference type="Proteomes" id="UP000276133"/>
    </source>
</evidence>
<evidence type="ECO:0000256" key="1">
    <source>
        <dbReference type="ARBA" id="ARBA00004123"/>
    </source>
</evidence>
<evidence type="ECO:0000259" key="6">
    <source>
        <dbReference type="Pfam" id="PF05699"/>
    </source>
</evidence>
<reference evidence="7 8" key="1">
    <citation type="journal article" date="2018" name="Sci. Rep.">
        <title>Genomic signatures of local adaptation to the degree of environmental predictability in rotifers.</title>
        <authorList>
            <person name="Franch-Gras L."/>
            <person name="Hahn C."/>
            <person name="Garcia-Roger E.M."/>
            <person name="Carmona M.J."/>
            <person name="Serra M."/>
            <person name="Gomez A."/>
        </authorList>
    </citation>
    <scope>NUCLEOTIDE SEQUENCE [LARGE SCALE GENOMIC DNA]</scope>
    <source>
        <strain evidence="7">HYR1</strain>
    </source>
</reference>
<dbReference type="InterPro" id="IPR008906">
    <property type="entry name" value="HATC_C_dom"/>
</dbReference>
<dbReference type="GO" id="GO:0046983">
    <property type="term" value="F:protein dimerization activity"/>
    <property type="evidence" value="ECO:0007669"/>
    <property type="project" value="InterPro"/>
</dbReference>
<name>A0A3M7PUK8_BRAPC</name>
<organism evidence="7 8">
    <name type="scientific">Brachionus plicatilis</name>
    <name type="common">Marine rotifer</name>
    <name type="synonym">Brachionus muelleri</name>
    <dbReference type="NCBI Taxonomy" id="10195"/>
    <lineage>
        <taxon>Eukaryota</taxon>
        <taxon>Metazoa</taxon>
        <taxon>Spiralia</taxon>
        <taxon>Gnathifera</taxon>
        <taxon>Rotifera</taxon>
        <taxon>Eurotatoria</taxon>
        <taxon>Monogononta</taxon>
        <taxon>Pseudotrocha</taxon>
        <taxon>Ploima</taxon>
        <taxon>Brachionidae</taxon>
        <taxon>Brachionus</taxon>
    </lineage>
</organism>
<dbReference type="Pfam" id="PF05699">
    <property type="entry name" value="Dimer_Tnp_hAT"/>
    <property type="match status" value="1"/>
</dbReference>
<evidence type="ECO:0000256" key="4">
    <source>
        <dbReference type="ARBA" id="ARBA00022833"/>
    </source>
</evidence>
<dbReference type="GO" id="GO:0008270">
    <property type="term" value="F:zinc ion binding"/>
    <property type="evidence" value="ECO:0007669"/>
    <property type="project" value="UniProtKB-KW"/>
</dbReference>